<evidence type="ECO:0000259" key="7">
    <source>
        <dbReference type="SMART" id="SM00014"/>
    </source>
</evidence>
<dbReference type="SUPFAM" id="SSF48317">
    <property type="entry name" value="Acid phosphatase/Vanadium-dependent haloperoxidase"/>
    <property type="match status" value="1"/>
</dbReference>
<keyword evidence="2 6" id="KW-0812">Transmembrane</keyword>
<sequence>MSLVRPVSKALQFVWTAFVAAVARLDKSFSPSDTLLRIQQHTFTLSDYIYITFNVSLFTFWLYLMQSPGFPAKLLIPFLYITALAIPFTSQFFVPATPVFGWLITYYSSRFIPDSWRPNVSVVLLPTLESVLYGANISDILTRYTHPFLDILAWIPYGVGHFIIPFVVAAFLWLFRPKQALHQWARIFGWLNLTGVIIQILLPCAPPWYEVIYGLAPATYAVRGSAAGLARIDALFHGNGYTVAFGGAPVVFGAFPSLHSACATLEGLFLSHFFPQVTKFVWIYVLVLYWATMYLTHHYLIDVVGGSSLAVACFYLLLPDEVKGPFATSLPPNLGGSSMRSKYQLYDLEEPRTRSRSSANGNIMRAADYDLDDLSERESDEEEVDITFRSPVVPDAPRSAVPLIKPNTGSGAGAGAKIAASRSVGSGAPGREGHRHTASIASLIRADERAEDGWSPIASSFSGLPPTPTKAERDAQV</sequence>
<evidence type="ECO:0000313" key="8">
    <source>
        <dbReference type="EMBL" id="TCD70354.1"/>
    </source>
</evidence>
<name>A0A4R0S237_9APHY</name>
<dbReference type="SMART" id="SM00014">
    <property type="entry name" value="acidPPc"/>
    <property type="match status" value="1"/>
</dbReference>
<feature type="region of interest" description="Disordered" evidence="5">
    <location>
        <begin position="399"/>
        <end position="477"/>
    </location>
</feature>
<dbReference type="Proteomes" id="UP000292702">
    <property type="component" value="Unassembled WGS sequence"/>
</dbReference>
<keyword evidence="4 6" id="KW-0472">Membrane</keyword>
<evidence type="ECO:0000256" key="5">
    <source>
        <dbReference type="SAM" id="MobiDB-lite"/>
    </source>
</evidence>
<gene>
    <name evidence="8" type="primary">IPC1</name>
    <name evidence="8" type="ORF">EIP91_003706</name>
</gene>
<dbReference type="InterPro" id="IPR026841">
    <property type="entry name" value="Aur1/Ipt1"/>
</dbReference>
<evidence type="ECO:0000256" key="2">
    <source>
        <dbReference type="ARBA" id="ARBA00022692"/>
    </source>
</evidence>
<keyword evidence="3 6" id="KW-1133">Transmembrane helix</keyword>
<evidence type="ECO:0000256" key="6">
    <source>
        <dbReference type="SAM" id="Phobius"/>
    </source>
</evidence>
<dbReference type="OrthoDB" id="5784at2759"/>
<dbReference type="GO" id="GO:0070916">
    <property type="term" value="C:inositol phosphoceramide synthase complex"/>
    <property type="evidence" value="ECO:0007669"/>
    <property type="project" value="TreeGrafter"/>
</dbReference>
<dbReference type="Gene3D" id="1.20.144.10">
    <property type="entry name" value="Phosphatidic acid phosphatase type 2/haloperoxidase"/>
    <property type="match status" value="1"/>
</dbReference>
<dbReference type="GO" id="GO:0006676">
    <property type="term" value="P:mannosyl diphosphorylinositol ceramide metabolic process"/>
    <property type="evidence" value="ECO:0007669"/>
    <property type="project" value="TreeGrafter"/>
</dbReference>
<dbReference type="EMBL" id="RWJN01000022">
    <property type="protein sequence ID" value="TCD70354.1"/>
    <property type="molecule type" value="Genomic_DNA"/>
</dbReference>
<feature type="transmembrane region" description="Helical" evidence="6">
    <location>
        <begin position="151"/>
        <end position="175"/>
    </location>
</feature>
<feature type="transmembrane region" description="Helical" evidence="6">
    <location>
        <begin position="187"/>
        <end position="209"/>
    </location>
</feature>
<comment type="caution">
    <text evidence="8">The sequence shown here is derived from an EMBL/GenBank/DDBJ whole genome shotgun (WGS) entry which is preliminary data.</text>
</comment>
<dbReference type="AlphaFoldDB" id="A0A4R0S237"/>
<dbReference type="PANTHER" id="PTHR31310">
    <property type="match status" value="1"/>
</dbReference>
<feature type="domain" description="Phosphatidic acid phosphatase type 2/haloperoxidase" evidence="7">
    <location>
        <begin position="179"/>
        <end position="318"/>
    </location>
</feature>
<dbReference type="Pfam" id="PF14378">
    <property type="entry name" value="PAP2_3"/>
    <property type="match status" value="1"/>
</dbReference>
<dbReference type="InterPro" id="IPR052185">
    <property type="entry name" value="IPC_Synthase-Related"/>
</dbReference>
<evidence type="ECO:0000313" key="9">
    <source>
        <dbReference type="Proteomes" id="UP000292702"/>
    </source>
</evidence>
<accession>A0A4R0S237</accession>
<dbReference type="InterPro" id="IPR000326">
    <property type="entry name" value="PAP2/HPO"/>
</dbReference>
<reference evidence="8 9" key="1">
    <citation type="submission" date="2018-11" db="EMBL/GenBank/DDBJ databases">
        <title>Genome assembly of Steccherinum ochraceum LE-BIN_3174, the white-rot fungus of the Steccherinaceae family (The Residual Polyporoid clade, Polyporales, Basidiomycota).</title>
        <authorList>
            <person name="Fedorova T.V."/>
            <person name="Glazunova O.A."/>
            <person name="Landesman E.O."/>
            <person name="Moiseenko K.V."/>
            <person name="Psurtseva N.V."/>
            <person name="Savinova O.S."/>
            <person name="Shakhova N.V."/>
            <person name="Tyazhelova T.V."/>
            <person name="Vasina D.V."/>
        </authorList>
    </citation>
    <scope>NUCLEOTIDE SEQUENCE [LARGE SCALE GENOMIC DNA]</scope>
    <source>
        <strain evidence="8 9">LE-BIN_3174</strain>
    </source>
</reference>
<evidence type="ECO:0000256" key="4">
    <source>
        <dbReference type="ARBA" id="ARBA00023136"/>
    </source>
</evidence>
<evidence type="ECO:0000256" key="1">
    <source>
        <dbReference type="ARBA" id="ARBA00004141"/>
    </source>
</evidence>
<dbReference type="STRING" id="92696.A0A4R0S237"/>
<feature type="transmembrane region" description="Helical" evidence="6">
    <location>
        <begin position="48"/>
        <end position="65"/>
    </location>
</feature>
<comment type="subcellular location">
    <subcellularLocation>
        <location evidence="1">Membrane</location>
        <topology evidence="1">Multi-pass membrane protein</topology>
    </subcellularLocation>
</comment>
<proteinExistence type="predicted"/>
<dbReference type="InterPro" id="IPR036938">
    <property type="entry name" value="PAP2/HPO_sf"/>
</dbReference>
<organism evidence="8 9">
    <name type="scientific">Steccherinum ochraceum</name>
    <dbReference type="NCBI Taxonomy" id="92696"/>
    <lineage>
        <taxon>Eukaryota</taxon>
        <taxon>Fungi</taxon>
        <taxon>Dikarya</taxon>
        <taxon>Basidiomycota</taxon>
        <taxon>Agaricomycotina</taxon>
        <taxon>Agaricomycetes</taxon>
        <taxon>Polyporales</taxon>
        <taxon>Steccherinaceae</taxon>
        <taxon>Steccherinum</taxon>
    </lineage>
</organism>
<dbReference type="GO" id="GO:0030148">
    <property type="term" value="P:sphingolipid biosynthetic process"/>
    <property type="evidence" value="ECO:0007669"/>
    <property type="project" value="TreeGrafter"/>
</dbReference>
<keyword evidence="9" id="KW-1185">Reference proteome</keyword>
<evidence type="ECO:0000256" key="3">
    <source>
        <dbReference type="ARBA" id="ARBA00022989"/>
    </source>
</evidence>
<feature type="transmembrane region" description="Helical" evidence="6">
    <location>
        <begin position="77"/>
        <end position="104"/>
    </location>
</feature>
<protein>
    <submittedName>
        <fullName evidence="8">Aureobasidin resistance protein Aur1</fullName>
    </submittedName>
</protein>
<feature type="transmembrane region" description="Helical" evidence="6">
    <location>
        <begin position="273"/>
        <end position="292"/>
    </location>
</feature>
<feature type="transmembrane region" description="Helical" evidence="6">
    <location>
        <begin position="299"/>
        <end position="318"/>
    </location>
</feature>
<dbReference type="CDD" id="cd03386">
    <property type="entry name" value="PAP2_Aur1_like"/>
    <property type="match status" value="1"/>
</dbReference>
<dbReference type="GO" id="GO:0016020">
    <property type="term" value="C:membrane"/>
    <property type="evidence" value="ECO:0007669"/>
    <property type="project" value="UniProtKB-SubCell"/>
</dbReference>
<dbReference type="PANTHER" id="PTHR31310:SF11">
    <property type="entry name" value="INOSITOL PHOSPHORYLCERAMIDE SYNTHASE CATALYTIC SUBUNIT AUR1"/>
    <property type="match status" value="1"/>
</dbReference>